<reference evidence="2" key="2">
    <citation type="submission" date="2020-11" db="EMBL/GenBank/DDBJ databases">
        <authorList>
            <person name="McCartney M.A."/>
            <person name="Auch B."/>
            <person name="Kono T."/>
            <person name="Mallez S."/>
            <person name="Becker A."/>
            <person name="Gohl D.M."/>
            <person name="Silverstein K.A.T."/>
            <person name="Koren S."/>
            <person name="Bechman K.B."/>
            <person name="Herman A."/>
            <person name="Abrahante J.E."/>
            <person name="Garbe J."/>
        </authorList>
    </citation>
    <scope>NUCLEOTIDE SEQUENCE</scope>
    <source>
        <strain evidence="2">Duluth1</strain>
        <tissue evidence="2">Whole animal</tissue>
    </source>
</reference>
<name>A0A9D4GW78_DREPO</name>
<protein>
    <submittedName>
        <fullName evidence="2">Uncharacterized protein</fullName>
    </submittedName>
</protein>
<evidence type="ECO:0000256" key="1">
    <source>
        <dbReference type="SAM" id="MobiDB-lite"/>
    </source>
</evidence>
<accession>A0A9D4GW78</accession>
<dbReference type="AlphaFoldDB" id="A0A9D4GW78"/>
<reference evidence="2" key="1">
    <citation type="journal article" date="2019" name="bioRxiv">
        <title>The Genome of the Zebra Mussel, Dreissena polymorpha: A Resource for Invasive Species Research.</title>
        <authorList>
            <person name="McCartney M.A."/>
            <person name="Auch B."/>
            <person name="Kono T."/>
            <person name="Mallez S."/>
            <person name="Zhang Y."/>
            <person name="Obille A."/>
            <person name="Becker A."/>
            <person name="Abrahante J.E."/>
            <person name="Garbe J."/>
            <person name="Badalamenti J.P."/>
            <person name="Herman A."/>
            <person name="Mangelson H."/>
            <person name="Liachko I."/>
            <person name="Sullivan S."/>
            <person name="Sone E.D."/>
            <person name="Koren S."/>
            <person name="Silverstein K.A.T."/>
            <person name="Beckman K.B."/>
            <person name="Gohl D.M."/>
        </authorList>
    </citation>
    <scope>NUCLEOTIDE SEQUENCE</scope>
    <source>
        <strain evidence="2">Duluth1</strain>
        <tissue evidence="2">Whole animal</tissue>
    </source>
</reference>
<dbReference type="EMBL" id="JAIWYP010000005">
    <property type="protein sequence ID" value="KAH3824836.1"/>
    <property type="molecule type" value="Genomic_DNA"/>
</dbReference>
<evidence type="ECO:0000313" key="2">
    <source>
        <dbReference type="EMBL" id="KAH3824836.1"/>
    </source>
</evidence>
<comment type="caution">
    <text evidence="2">The sequence shown here is derived from an EMBL/GenBank/DDBJ whole genome shotgun (WGS) entry which is preliminary data.</text>
</comment>
<organism evidence="2 3">
    <name type="scientific">Dreissena polymorpha</name>
    <name type="common">Zebra mussel</name>
    <name type="synonym">Mytilus polymorpha</name>
    <dbReference type="NCBI Taxonomy" id="45954"/>
    <lineage>
        <taxon>Eukaryota</taxon>
        <taxon>Metazoa</taxon>
        <taxon>Spiralia</taxon>
        <taxon>Lophotrochozoa</taxon>
        <taxon>Mollusca</taxon>
        <taxon>Bivalvia</taxon>
        <taxon>Autobranchia</taxon>
        <taxon>Heteroconchia</taxon>
        <taxon>Euheterodonta</taxon>
        <taxon>Imparidentia</taxon>
        <taxon>Neoheterodontei</taxon>
        <taxon>Myida</taxon>
        <taxon>Dreissenoidea</taxon>
        <taxon>Dreissenidae</taxon>
        <taxon>Dreissena</taxon>
    </lineage>
</organism>
<proteinExistence type="predicted"/>
<keyword evidence="3" id="KW-1185">Reference proteome</keyword>
<dbReference type="Proteomes" id="UP000828390">
    <property type="component" value="Unassembled WGS sequence"/>
</dbReference>
<feature type="region of interest" description="Disordered" evidence="1">
    <location>
        <begin position="94"/>
        <end position="117"/>
    </location>
</feature>
<gene>
    <name evidence="2" type="ORF">DPMN_126689</name>
</gene>
<sequence>MDEVLRLPLRVVVVVVLFTTIDKAGVWGVKAIMIDLSNIHVTSGGRSQPLAAMFSYHLVHTSPICRLPIVFNDSSFDGWCNTSFDWTRKEKQRMDGTDTEGPIQANAQHPPSPWRPCFSKDRNQCRNRSRYILSKNILSKVHEDWTKTVSLQKI</sequence>
<evidence type="ECO:0000313" key="3">
    <source>
        <dbReference type="Proteomes" id="UP000828390"/>
    </source>
</evidence>